<feature type="domain" description="GH18" evidence="6">
    <location>
        <begin position="26"/>
        <end position="399"/>
    </location>
</feature>
<reference evidence="7 8" key="1">
    <citation type="journal article" date="2015" name="Nature">
        <title>rRNA introns, odd ribosomes, and small enigmatic genomes across a large radiation of phyla.</title>
        <authorList>
            <person name="Brown C.T."/>
            <person name="Hug L.A."/>
            <person name="Thomas B.C."/>
            <person name="Sharon I."/>
            <person name="Castelle C.J."/>
            <person name="Singh A."/>
            <person name="Wilkins M.J."/>
            <person name="Williams K.H."/>
            <person name="Banfield J.F."/>
        </authorList>
    </citation>
    <scope>NUCLEOTIDE SEQUENCE [LARGE SCALE GENOMIC DNA]</scope>
</reference>
<proteinExistence type="inferred from homology"/>
<accession>A0A0G1ZTJ5</accession>
<dbReference type="InterPro" id="IPR011583">
    <property type="entry name" value="Chitinase_II/V-like_cat"/>
</dbReference>
<dbReference type="InterPro" id="IPR001223">
    <property type="entry name" value="Glyco_hydro18_cat"/>
</dbReference>
<dbReference type="PANTHER" id="PTHR46066">
    <property type="entry name" value="CHITINASE DOMAIN-CONTAINING PROTEIN 1 FAMILY MEMBER"/>
    <property type="match status" value="1"/>
</dbReference>
<dbReference type="GO" id="GO:0004553">
    <property type="term" value="F:hydrolase activity, hydrolyzing O-glycosyl compounds"/>
    <property type="evidence" value="ECO:0007669"/>
    <property type="project" value="InterPro"/>
</dbReference>
<dbReference type="SUPFAM" id="SSF51445">
    <property type="entry name" value="(Trans)glycosidases"/>
    <property type="match status" value="1"/>
</dbReference>
<evidence type="ECO:0000313" key="8">
    <source>
        <dbReference type="Proteomes" id="UP000034273"/>
    </source>
</evidence>
<evidence type="ECO:0000256" key="3">
    <source>
        <dbReference type="RuleBase" id="RU000489"/>
    </source>
</evidence>
<evidence type="ECO:0000256" key="1">
    <source>
        <dbReference type="ARBA" id="ARBA00022801"/>
    </source>
</evidence>
<dbReference type="Gene3D" id="3.10.50.10">
    <property type="match status" value="1"/>
</dbReference>
<comment type="similarity">
    <text evidence="4">Belongs to the glycosyl hydrolase 18 family.</text>
</comment>
<evidence type="ECO:0000313" key="7">
    <source>
        <dbReference type="EMBL" id="KKW22874.1"/>
    </source>
</evidence>
<dbReference type="Proteomes" id="UP000034273">
    <property type="component" value="Unassembled WGS sequence"/>
</dbReference>
<dbReference type="PANTHER" id="PTHR46066:SF2">
    <property type="entry name" value="CHITINASE DOMAIN-CONTAINING PROTEIN 1"/>
    <property type="match status" value="1"/>
</dbReference>
<feature type="signal peptide" evidence="5">
    <location>
        <begin position="1"/>
        <end position="21"/>
    </location>
</feature>
<keyword evidence="5" id="KW-0732">Signal</keyword>
<dbReference type="InterPro" id="IPR029070">
    <property type="entry name" value="Chitinase_insertion_sf"/>
</dbReference>
<dbReference type="AlphaFoldDB" id="A0A0G1ZTJ5"/>
<dbReference type="GO" id="GO:0008061">
    <property type="term" value="F:chitin binding"/>
    <property type="evidence" value="ECO:0007669"/>
    <property type="project" value="InterPro"/>
</dbReference>
<sequence length="510" mass="55710">MKYFCLLILTGLFLVPVSVSAATTKFEVTGWIPYWRAEKGVADVMPHLDDITEINPFVYTLKKDGTIVDNGKIDQEPWLTLFAAARAKKVRIIPTIMSGDGATLHALLSNSSSRIALEDSLAALVKNNGFDGIDIDFEAKKAETRPYFSTFLKGLYQRMGKKWVMCTIESRTPIDSRYYGTDIPADATIYANDFKMINKYCDRVRIMAYDQQGIDQQLAHQAETSSEVYAPIADPRWVRKTIEVASKDINKNKLLIGVPTYGYEYDVMAYAGSQYVYNLLWSFNPGYVKEIATKYGLTAQRNSAGEMFMTYTPIPNASTTEQVIPVPNSAMVAAAAAAMYANTVNGHQSFRLIDWPDAQSIAGKVELAQTLGVRGVSIFKFDGGEDPGIWSVIEGMTQSDMMPEPGYVAPRIAPDSISLSLKPLTRALGIGASGTDVRTLQVVLNSNKDTAVATSGTGSKGHESTTFGPATEKAVQKFQIKYGIAKVSGSGYGFVGPATRAKLNTLLANL</sequence>
<dbReference type="GO" id="GO:0005975">
    <property type="term" value="P:carbohydrate metabolic process"/>
    <property type="evidence" value="ECO:0007669"/>
    <property type="project" value="InterPro"/>
</dbReference>
<evidence type="ECO:0000256" key="2">
    <source>
        <dbReference type="ARBA" id="ARBA00023295"/>
    </source>
</evidence>
<name>A0A0G1ZTJ5_9BACT</name>
<dbReference type="InterPro" id="IPR002477">
    <property type="entry name" value="Peptidoglycan-bd-like"/>
</dbReference>
<organism evidence="7 8">
    <name type="scientific">Candidatus Kaiserbacteria bacterium GW2011_GWA2_52_12</name>
    <dbReference type="NCBI Taxonomy" id="1618671"/>
    <lineage>
        <taxon>Bacteria</taxon>
        <taxon>Candidatus Kaiseribacteriota</taxon>
    </lineage>
</organism>
<dbReference type="SMART" id="SM00636">
    <property type="entry name" value="Glyco_18"/>
    <property type="match status" value="1"/>
</dbReference>
<protein>
    <submittedName>
        <fullName evidence="7">Sporulation-specific glycosylase YdhD</fullName>
    </submittedName>
</protein>
<dbReference type="InterPro" id="IPR036365">
    <property type="entry name" value="PGBD-like_sf"/>
</dbReference>
<dbReference type="EMBL" id="LCQW01000034">
    <property type="protein sequence ID" value="KKW22874.1"/>
    <property type="molecule type" value="Genomic_DNA"/>
</dbReference>
<gene>
    <name evidence="7" type="ORF">UY67_C0034G0011</name>
</gene>
<feature type="chain" id="PRO_5002541763" evidence="5">
    <location>
        <begin position="22"/>
        <end position="510"/>
    </location>
</feature>
<keyword evidence="2 3" id="KW-0326">Glycosidase</keyword>
<dbReference type="Gene3D" id="1.10.101.10">
    <property type="entry name" value="PGBD-like superfamily/PGBD"/>
    <property type="match status" value="1"/>
</dbReference>
<evidence type="ECO:0000259" key="6">
    <source>
        <dbReference type="PROSITE" id="PS51910"/>
    </source>
</evidence>
<dbReference type="InterPro" id="IPR001579">
    <property type="entry name" value="Glyco_hydro_18_chit_AS"/>
</dbReference>
<dbReference type="PROSITE" id="PS51910">
    <property type="entry name" value="GH18_2"/>
    <property type="match status" value="1"/>
</dbReference>
<keyword evidence="1 3" id="KW-0378">Hydrolase</keyword>
<dbReference type="STRING" id="1618671.UY67_C0034G0011"/>
<dbReference type="InterPro" id="IPR017853">
    <property type="entry name" value="GH"/>
</dbReference>
<evidence type="ECO:0000256" key="5">
    <source>
        <dbReference type="SAM" id="SignalP"/>
    </source>
</evidence>
<dbReference type="InterPro" id="IPR036366">
    <property type="entry name" value="PGBDSf"/>
</dbReference>
<dbReference type="Gene3D" id="3.20.20.80">
    <property type="entry name" value="Glycosidases"/>
    <property type="match status" value="1"/>
</dbReference>
<dbReference type="Pfam" id="PF00704">
    <property type="entry name" value="Glyco_hydro_18"/>
    <property type="match status" value="1"/>
</dbReference>
<dbReference type="SUPFAM" id="SSF47090">
    <property type="entry name" value="PGBD-like"/>
    <property type="match status" value="1"/>
</dbReference>
<dbReference type="Pfam" id="PF01471">
    <property type="entry name" value="PG_binding_1"/>
    <property type="match status" value="1"/>
</dbReference>
<evidence type="ECO:0000256" key="4">
    <source>
        <dbReference type="RuleBase" id="RU004453"/>
    </source>
</evidence>
<dbReference type="PROSITE" id="PS01095">
    <property type="entry name" value="GH18_1"/>
    <property type="match status" value="1"/>
</dbReference>
<comment type="caution">
    <text evidence="7">The sequence shown here is derived from an EMBL/GenBank/DDBJ whole genome shotgun (WGS) entry which is preliminary data.</text>
</comment>